<keyword evidence="3" id="KW-0812">Transmembrane</keyword>
<protein>
    <submittedName>
        <fullName evidence="6">Na/Pi cotransporter family protein</fullName>
    </submittedName>
</protein>
<gene>
    <name evidence="6" type="ORF">F9L08_05520</name>
</gene>
<evidence type="ECO:0000256" key="3">
    <source>
        <dbReference type="ARBA" id="ARBA00022692"/>
    </source>
</evidence>
<dbReference type="Proteomes" id="UP000481643">
    <property type="component" value="Unassembled WGS sequence"/>
</dbReference>
<comment type="subcellular location">
    <subcellularLocation>
        <location evidence="1">Cell membrane</location>
        <topology evidence="1">Multi-pass membrane protein</topology>
    </subcellularLocation>
</comment>
<dbReference type="GO" id="GO:0044341">
    <property type="term" value="P:sodium-dependent phosphate transport"/>
    <property type="evidence" value="ECO:0007669"/>
    <property type="project" value="InterPro"/>
</dbReference>
<evidence type="ECO:0000256" key="5">
    <source>
        <dbReference type="ARBA" id="ARBA00023136"/>
    </source>
</evidence>
<evidence type="ECO:0000256" key="1">
    <source>
        <dbReference type="ARBA" id="ARBA00004651"/>
    </source>
</evidence>
<evidence type="ECO:0000256" key="2">
    <source>
        <dbReference type="ARBA" id="ARBA00022475"/>
    </source>
</evidence>
<organism evidence="6 7">
    <name type="scientific">Brucella tritici</name>
    <dbReference type="NCBI Taxonomy" id="94626"/>
    <lineage>
        <taxon>Bacteria</taxon>
        <taxon>Pseudomonadati</taxon>
        <taxon>Pseudomonadota</taxon>
        <taxon>Alphaproteobacteria</taxon>
        <taxon>Hyphomicrobiales</taxon>
        <taxon>Brucellaceae</taxon>
        <taxon>Brucella/Ochrobactrum group</taxon>
        <taxon>Brucella</taxon>
    </lineage>
</organism>
<comment type="caution">
    <text evidence="6">The sequence shown here is derived from an EMBL/GenBank/DDBJ whole genome shotgun (WGS) entry which is preliminary data.</text>
</comment>
<dbReference type="GO" id="GO:0005436">
    <property type="term" value="F:sodium:phosphate symporter activity"/>
    <property type="evidence" value="ECO:0007669"/>
    <property type="project" value="InterPro"/>
</dbReference>
<dbReference type="EMBL" id="WBVX01000004">
    <property type="protein sequence ID" value="KAB2688507.1"/>
    <property type="molecule type" value="Genomic_DNA"/>
</dbReference>
<dbReference type="Pfam" id="PF02690">
    <property type="entry name" value="Na_Pi_cotrans"/>
    <property type="match status" value="1"/>
</dbReference>
<dbReference type="GO" id="GO:0005886">
    <property type="term" value="C:plasma membrane"/>
    <property type="evidence" value="ECO:0007669"/>
    <property type="project" value="UniProtKB-SubCell"/>
</dbReference>
<dbReference type="PANTHER" id="PTHR10010:SF46">
    <property type="entry name" value="SODIUM-DEPENDENT PHOSPHATE TRANSPORT PROTEIN 2B"/>
    <property type="match status" value="1"/>
</dbReference>
<evidence type="ECO:0000256" key="4">
    <source>
        <dbReference type="ARBA" id="ARBA00022989"/>
    </source>
</evidence>
<keyword evidence="2" id="KW-1003">Cell membrane</keyword>
<dbReference type="NCBIfam" id="NF037997">
    <property type="entry name" value="Na_Pi_symport"/>
    <property type="match status" value="1"/>
</dbReference>
<evidence type="ECO:0000313" key="6">
    <source>
        <dbReference type="EMBL" id="KAB2688507.1"/>
    </source>
</evidence>
<accession>A0A6L3YUT2</accession>
<evidence type="ECO:0000313" key="7">
    <source>
        <dbReference type="Proteomes" id="UP000481643"/>
    </source>
</evidence>
<keyword evidence="4" id="KW-1133">Transmembrane helix</keyword>
<dbReference type="AlphaFoldDB" id="A0A6L3YUT2"/>
<keyword evidence="5" id="KW-0472">Membrane</keyword>
<sequence>MLCAGLALFLFGMQCLEEGLRNLAGSALERMLARGTSTSWKSLLVGLVGATTMQSSTLVSLMTIAFITTGLIALPAGIAIILGANLGSATGIWLLALAGQNFSLSAFALPLLVFGVFASFLGPKMKASGRILLGIAFIFLGIDQIKEGFSVVTENLDLAQYNIDGWLGRLIFAAVGLVLTLLLQSTHATLMLTLAALGLGQVDLWQAAAIAIGANVGSSVTTGIAGALGGNRSGQRLALAHVIFNVVTAILALLVMDIFVRLAIFLTEAVGLGDNQLIMLAFFNSQFNILGVLLFWPMLQPFAWFLERVLPVSSEPRVLIPHPERLALDAQPLQARYLDKSALSSLDTAGAAVVRELQHLGRLSVEVICHALYLPVSEINRAKHDDAVMRARPDDDYADADLLYRRYIKGVYGDILSFIGKVELPEDNERQAFWMTCQMVALQLVEIVKDAKHLQKNLGFYLRQDDTPVREGYVELRRYLITVLHDVRLLTRAAAASENWDTRQKEFADRIGIFELDFSTRLFAFNREGKISGMQLSSLLNDLGYARRIAKGLNNLLEIRKRFKEDSLRNLSEMFDEDTPLVAI</sequence>
<dbReference type="PANTHER" id="PTHR10010">
    <property type="entry name" value="SOLUTE CARRIER FAMILY 34 SODIUM PHOSPHATE , MEMBER 2-RELATED"/>
    <property type="match status" value="1"/>
</dbReference>
<proteinExistence type="predicted"/>
<name>A0A6L3YUT2_9HYPH</name>
<reference evidence="6 7" key="1">
    <citation type="submission" date="2019-09" db="EMBL/GenBank/DDBJ databases">
        <title>Taxonomic organization of the family Brucellaceae based on a phylogenomic approach.</title>
        <authorList>
            <person name="Leclercq S."/>
            <person name="Cloeckaert A."/>
            <person name="Zygmunt M.S."/>
        </authorList>
    </citation>
    <scope>NUCLEOTIDE SEQUENCE [LARGE SCALE GENOMIC DNA]</scope>
    <source>
        <strain evidence="6 7">WS1830</strain>
    </source>
</reference>
<dbReference type="InterPro" id="IPR003841">
    <property type="entry name" value="Na/Pi_transpt"/>
</dbReference>